<dbReference type="EMBL" id="CP158299">
    <property type="protein sequence ID" value="XBV86977.1"/>
    <property type="molecule type" value="Genomic_DNA"/>
</dbReference>
<feature type="compositionally biased region" description="Basic and acidic residues" evidence="1">
    <location>
        <begin position="222"/>
        <end position="234"/>
    </location>
</feature>
<reference evidence="2" key="1">
    <citation type="submission" date="2024-06" db="EMBL/GenBank/DDBJ databases">
        <title>Draft Genome Sequence of Deinococcus sonorensis Type Strain KR-87, a Biofilm Producing Representative of the Genus Deinococcus.</title>
        <authorList>
            <person name="Boren L.S."/>
            <person name="Grosso R.A."/>
            <person name="Hugenberg-Cox A.N."/>
            <person name="Hill J.T.E."/>
            <person name="Albert C.M."/>
            <person name="Tuohy J.M."/>
        </authorList>
    </citation>
    <scope>NUCLEOTIDE SEQUENCE</scope>
    <source>
        <strain evidence="2">KR-87</strain>
    </source>
</reference>
<evidence type="ECO:0000313" key="2">
    <source>
        <dbReference type="EMBL" id="XBV86977.1"/>
    </source>
</evidence>
<dbReference type="InterPro" id="IPR010296">
    <property type="entry name" value="DUF899_thioredox"/>
</dbReference>
<proteinExistence type="predicted"/>
<accession>A0AAU7UET3</accession>
<sequence>MIDTTAAHPPIVDRERWTQARDALLPLEKAETRLRDAVAAQRRRLPMTEVSNYTFEGEGGPVRLLELFAGHSQLIVHHFMFDPAWTQGCTFCSEDADNCMPHLAHLGPYDVSLVRVSRAPIEKLLAYSARMGWTVPWVSAYGCTFNQDWGWTRPGGGEVSGFSVYLQLEGRPYLTYHTQARGVELLSSLAGHLDLTPYGRQETWEDAPPGWPQTPPFTRIRRHDEYGRADKDAG</sequence>
<gene>
    <name evidence="2" type="ORF">ABOD76_11905</name>
</gene>
<dbReference type="KEGG" id="dsc:ABOD76_11905"/>
<dbReference type="SUPFAM" id="SSF52833">
    <property type="entry name" value="Thioredoxin-like"/>
    <property type="match status" value="1"/>
</dbReference>
<protein>
    <submittedName>
        <fullName evidence="2">DUF899 domain-containing protein</fullName>
    </submittedName>
</protein>
<name>A0AAU7UET3_9DEIO</name>
<organism evidence="2">
    <name type="scientific">Deinococcus sonorensis KR-87</name>
    <dbReference type="NCBI Taxonomy" id="694439"/>
    <lineage>
        <taxon>Bacteria</taxon>
        <taxon>Thermotogati</taxon>
        <taxon>Deinococcota</taxon>
        <taxon>Deinococci</taxon>
        <taxon>Deinococcales</taxon>
        <taxon>Deinococcaceae</taxon>
        <taxon>Deinococcus</taxon>
    </lineage>
</organism>
<dbReference type="Pfam" id="PF05988">
    <property type="entry name" value="DUF899"/>
    <property type="match status" value="1"/>
</dbReference>
<dbReference type="InterPro" id="IPR036249">
    <property type="entry name" value="Thioredoxin-like_sf"/>
</dbReference>
<feature type="region of interest" description="Disordered" evidence="1">
    <location>
        <begin position="203"/>
        <end position="234"/>
    </location>
</feature>
<dbReference type="RefSeq" id="WP_350245074.1">
    <property type="nucleotide sequence ID" value="NZ_CP158299.1"/>
</dbReference>
<dbReference type="AlphaFoldDB" id="A0AAU7UET3"/>
<evidence type="ECO:0000256" key="1">
    <source>
        <dbReference type="SAM" id="MobiDB-lite"/>
    </source>
</evidence>